<sequence>MEFGEKLGREKLNKGSNWLRLQGHILPLTGLLLLGTELKKSTKKFKGAFVGRRAETLQEPPSISREKLPKLLSESPSQTPAGKQPQSQIPAGKQPQSQTPAGKQPQSQIPAGKQPQSQTPAGKQPQSQIPAGKQPQSQTPAGKQPQSQIPAGKQPQSQTPAGKQPQSQIPSQISNPGTAADPCDSTGKQPQSKIWEQQQIPVIPIPAPGADHIPVIQQEKDPNPSPGSRSLLSSLRYQSQIPVIPNPVPVP</sequence>
<feature type="region of interest" description="Disordered" evidence="1">
    <location>
        <begin position="48"/>
        <end position="251"/>
    </location>
</feature>
<feature type="compositionally biased region" description="Polar residues" evidence="1">
    <location>
        <begin position="74"/>
        <end position="161"/>
    </location>
</feature>
<evidence type="ECO:0000313" key="3">
    <source>
        <dbReference type="Proteomes" id="UP000016665"/>
    </source>
</evidence>
<protein>
    <submittedName>
        <fullName evidence="2">Uncharacterized protein</fullName>
    </submittedName>
</protein>
<keyword evidence="3" id="KW-1185">Reference proteome</keyword>
<evidence type="ECO:0000313" key="2">
    <source>
        <dbReference type="Ensembl" id="ENSFALP00000021629.1"/>
    </source>
</evidence>
<name>A0A803VFX3_FICAL</name>
<reference evidence="2" key="1">
    <citation type="submission" date="2025-08" db="UniProtKB">
        <authorList>
            <consortium name="Ensembl"/>
        </authorList>
    </citation>
    <scope>IDENTIFICATION</scope>
</reference>
<dbReference type="AlphaFoldDB" id="A0A803VFX3"/>
<dbReference type="Proteomes" id="UP000016665">
    <property type="component" value="Unplaced"/>
</dbReference>
<proteinExistence type="predicted"/>
<feature type="compositionally biased region" description="Low complexity" evidence="1">
    <location>
        <begin position="164"/>
        <end position="174"/>
    </location>
</feature>
<evidence type="ECO:0000256" key="1">
    <source>
        <dbReference type="SAM" id="MobiDB-lite"/>
    </source>
</evidence>
<accession>A0A803VFX3</accession>
<reference evidence="2" key="2">
    <citation type="submission" date="2025-09" db="UniProtKB">
        <authorList>
            <consortium name="Ensembl"/>
        </authorList>
    </citation>
    <scope>IDENTIFICATION</scope>
</reference>
<organism evidence="2 3">
    <name type="scientific">Ficedula albicollis</name>
    <name type="common">Collared flycatcher</name>
    <name type="synonym">Muscicapa albicollis</name>
    <dbReference type="NCBI Taxonomy" id="59894"/>
    <lineage>
        <taxon>Eukaryota</taxon>
        <taxon>Metazoa</taxon>
        <taxon>Chordata</taxon>
        <taxon>Craniata</taxon>
        <taxon>Vertebrata</taxon>
        <taxon>Euteleostomi</taxon>
        <taxon>Archelosauria</taxon>
        <taxon>Archosauria</taxon>
        <taxon>Dinosauria</taxon>
        <taxon>Saurischia</taxon>
        <taxon>Theropoda</taxon>
        <taxon>Coelurosauria</taxon>
        <taxon>Aves</taxon>
        <taxon>Neognathae</taxon>
        <taxon>Neoaves</taxon>
        <taxon>Telluraves</taxon>
        <taxon>Australaves</taxon>
        <taxon>Passeriformes</taxon>
        <taxon>Muscicapidae</taxon>
        <taxon>Ficedula</taxon>
    </lineage>
</organism>
<dbReference type="Ensembl" id="ENSFALT00000041666.1">
    <property type="protein sequence ID" value="ENSFALP00000021629.1"/>
    <property type="gene ID" value="ENSFALG00000027453.1"/>
</dbReference>
<feature type="compositionally biased region" description="Polar residues" evidence="1">
    <location>
        <begin position="186"/>
        <end position="196"/>
    </location>
</feature>
<dbReference type="GeneTree" id="ENSGT01150000288651"/>